<evidence type="ECO:0000313" key="2">
    <source>
        <dbReference type="Proteomes" id="UP000292052"/>
    </source>
</evidence>
<dbReference type="Proteomes" id="UP000292052">
    <property type="component" value="Unassembled WGS sequence"/>
</dbReference>
<sequence>MLKEHPCVFFAVKMVNRLKFIHLIVSSLRKEK</sequence>
<comment type="caution">
    <text evidence="1">The sequence shown here is derived from an EMBL/GenBank/DDBJ whole genome shotgun (WGS) entry which is preliminary data.</text>
</comment>
<reference evidence="1 2" key="1">
    <citation type="submission" date="2017-03" db="EMBL/GenBank/DDBJ databases">
        <title>Genome of the blue death feigning beetle - Asbolus verrucosus.</title>
        <authorList>
            <person name="Rider S.D."/>
        </authorList>
    </citation>
    <scope>NUCLEOTIDE SEQUENCE [LARGE SCALE GENOMIC DNA]</scope>
    <source>
        <strain evidence="1">Butters</strain>
        <tissue evidence="1">Head and leg muscle</tissue>
    </source>
</reference>
<gene>
    <name evidence="1" type="ORF">BDFB_008122</name>
</gene>
<dbReference type="AlphaFoldDB" id="A0A482V915"/>
<organism evidence="1 2">
    <name type="scientific">Asbolus verrucosus</name>
    <name type="common">Desert ironclad beetle</name>
    <dbReference type="NCBI Taxonomy" id="1661398"/>
    <lineage>
        <taxon>Eukaryota</taxon>
        <taxon>Metazoa</taxon>
        <taxon>Ecdysozoa</taxon>
        <taxon>Arthropoda</taxon>
        <taxon>Hexapoda</taxon>
        <taxon>Insecta</taxon>
        <taxon>Pterygota</taxon>
        <taxon>Neoptera</taxon>
        <taxon>Endopterygota</taxon>
        <taxon>Coleoptera</taxon>
        <taxon>Polyphaga</taxon>
        <taxon>Cucujiformia</taxon>
        <taxon>Tenebrionidae</taxon>
        <taxon>Pimeliinae</taxon>
        <taxon>Asbolus</taxon>
    </lineage>
</organism>
<protein>
    <submittedName>
        <fullName evidence="1">Uncharacterized protein</fullName>
    </submittedName>
</protein>
<dbReference type="EMBL" id="QDEB01125894">
    <property type="protein sequence ID" value="RZB39703.1"/>
    <property type="molecule type" value="Genomic_DNA"/>
</dbReference>
<evidence type="ECO:0000313" key="1">
    <source>
        <dbReference type="EMBL" id="RZB39703.1"/>
    </source>
</evidence>
<proteinExistence type="predicted"/>
<accession>A0A482V915</accession>
<name>A0A482V915_ASBVE</name>
<keyword evidence="2" id="KW-1185">Reference proteome</keyword>